<accession>A0A252CF68</accession>
<evidence type="ECO:0000313" key="2">
    <source>
        <dbReference type="Proteomes" id="UP000194606"/>
    </source>
</evidence>
<reference evidence="1 2" key="1">
    <citation type="submission" date="2017-02" db="EMBL/GenBank/DDBJ databases">
        <authorList>
            <person name="Peterson S.W."/>
        </authorList>
    </citation>
    <scope>NUCLEOTIDE SEQUENCE [LARGE SCALE GENOMIC DNA]</scope>
    <source>
        <strain evidence="1">159469</strain>
    </source>
</reference>
<comment type="caution">
    <text evidence="1">The sequence shown here is derived from an EMBL/GenBank/DDBJ whole genome shotgun (WGS) entry which is preliminary data.</text>
</comment>
<dbReference type="EMBL" id="MUIZ01000001">
    <property type="protein sequence ID" value="OUK05173.1"/>
    <property type="molecule type" value="Genomic_DNA"/>
</dbReference>
<protein>
    <submittedName>
        <fullName evidence="1">Uncharacterized protein</fullName>
    </submittedName>
</protein>
<name>A0A252CF68_9LACT</name>
<dbReference type="RefSeq" id="WP_086581876.1">
    <property type="nucleotide sequence ID" value="NZ_MUIZ01000001.1"/>
</dbReference>
<dbReference type="AlphaFoldDB" id="A0A252CF68"/>
<gene>
    <name evidence="1" type="ORF">BZZ03_00180</name>
</gene>
<organism evidence="1 2">
    <name type="scientific">Lactococcus petauri</name>
    <dbReference type="NCBI Taxonomy" id="1940789"/>
    <lineage>
        <taxon>Bacteria</taxon>
        <taxon>Bacillati</taxon>
        <taxon>Bacillota</taxon>
        <taxon>Bacilli</taxon>
        <taxon>Lactobacillales</taxon>
        <taxon>Streptococcaceae</taxon>
        <taxon>Lactococcus</taxon>
    </lineage>
</organism>
<dbReference type="Proteomes" id="UP000194606">
    <property type="component" value="Unassembled WGS sequence"/>
</dbReference>
<evidence type="ECO:0000313" key="1">
    <source>
        <dbReference type="EMBL" id="OUK05173.1"/>
    </source>
</evidence>
<proteinExistence type="predicted"/>
<sequence>MNTLMHQPQLLYYGEVEKFITALISISDPKDLYENEGFTPQFIERFKKEKNLEGIDILDFYQERVLAFIQIEKWGEHLIPLFFRGEGGSYAYAVDVIRNDHREIIGYKWAIIDGELRNRFGYKSECALEWARAYEDSPLAQNIPVYAGEADFQKDNETQDELCVSTEVSYVTLSSIKQKLLNHLKEKQFKVEHEARRINASVSFIFESLSWEPISEFIDQQEWEETFETRKGEQK</sequence>